<evidence type="ECO:0000313" key="1">
    <source>
        <dbReference type="EMBL" id="OGG94106.1"/>
    </source>
</evidence>
<sequence>MEENSVTLPKNARPLANIGIFELRQWGKSALICSPFGNKKLIIGAARLFVSLKAGGEPPRKK</sequence>
<name>A0A1F6G7L7_9PROT</name>
<evidence type="ECO:0000313" key="2">
    <source>
        <dbReference type="Proteomes" id="UP000178449"/>
    </source>
</evidence>
<comment type="caution">
    <text evidence="1">The sequence shown here is derived from an EMBL/GenBank/DDBJ whole genome shotgun (WGS) entry which is preliminary data.</text>
</comment>
<reference evidence="1 2" key="1">
    <citation type="journal article" date="2016" name="Nat. Commun.">
        <title>Thousands of microbial genomes shed light on interconnected biogeochemical processes in an aquifer system.</title>
        <authorList>
            <person name="Anantharaman K."/>
            <person name="Brown C.T."/>
            <person name="Hug L.A."/>
            <person name="Sharon I."/>
            <person name="Castelle C.J."/>
            <person name="Probst A.J."/>
            <person name="Thomas B.C."/>
            <person name="Singh A."/>
            <person name="Wilkins M.J."/>
            <person name="Karaoz U."/>
            <person name="Brodie E.L."/>
            <person name="Williams K.H."/>
            <person name="Hubbard S.S."/>
            <person name="Banfield J.F."/>
        </authorList>
    </citation>
    <scope>NUCLEOTIDE SEQUENCE [LARGE SCALE GENOMIC DNA]</scope>
</reference>
<dbReference type="AlphaFoldDB" id="A0A1F6G7L7"/>
<dbReference type="Proteomes" id="UP000178449">
    <property type="component" value="Unassembled WGS sequence"/>
</dbReference>
<accession>A0A1F6G7L7</accession>
<dbReference type="STRING" id="1817772.A2527_09670"/>
<protein>
    <submittedName>
        <fullName evidence="1">Uncharacterized protein</fullName>
    </submittedName>
</protein>
<gene>
    <name evidence="1" type="ORF">A2527_09670</name>
</gene>
<organism evidence="1 2">
    <name type="scientific">Candidatus Lambdaproteobacteria bacterium RIFOXYD2_FULL_50_16</name>
    <dbReference type="NCBI Taxonomy" id="1817772"/>
    <lineage>
        <taxon>Bacteria</taxon>
        <taxon>Pseudomonadati</taxon>
        <taxon>Pseudomonadota</taxon>
        <taxon>Candidatus Lambdaproteobacteria</taxon>
    </lineage>
</organism>
<dbReference type="EMBL" id="MFNE01000043">
    <property type="protein sequence ID" value="OGG94106.1"/>
    <property type="molecule type" value="Genomic_DNA"/>
</dbReference>
<proteinExistence type="predicted"/>